<dbReference type="Proteomes" id="UP001589865">
    <property type="component" value="Unassembled WGS sequence"/>
</dbReference>
<proteinExistence type="inferred from homology"/>
<feature type="compositionally biased region" description="Low complexity" evidence="8">
    <location>
        <begin position="14"/>
        <end position="24"/>
    </location>
</feature>
<evidence type="ECO:0000256" key="1">
    <source>
        <dbReference type="ARBA" id="ARBA00004651"/>
    </source>
</evidence>
<feature type="transmembrane region" description="Helical" evidence="7">
    <location>
        <begin position="270"/>
        <end position="297"/>
    </location>
</feature>
<dbReference type="InterPro" id="IPR035906">
    <property type="entry name" value="MetI-like_sf"/>
</dbReference>
<dbReference type="PANTHER" id="PTHR43163">
    <property type="entry name" value="DIPEPTIDE TRANSPORT SYSTEM PERMEASE PROTEIN DPPB-RELATED"/>
    <property type="match status" value="1"/>
</dbReference>
<keyword evidence="3" id="KW-1003">Cell membrane</keyword>
<dbReference type="InterPro" id="IPR045621">
    <property type="entry name" value="BPD_transp_1_N"/>
</dbReference>
<evidence type="ECO:0000256" key="2">
    <source>
        <dbReference type="ARBA" id="ARBA00022448"/>
    </source>
</evidence>
<evidence type="ECO:0000256" key="8">
    <source>
        <dbReference type="SAM" id="MobiDB-lite"/>
    </source>
</evidence>
<dbReference type="SUPFAM" id="SSF161098">
    <property type="entry name" value="MetI-like"/>
    <property type="match status" value="1"/>
</dbReference>
<feature type="transmembrane region" description="Helical" evidence="7">
    <location>
        <begin position="44"/>
        <end position="65"/>
    </location>
</feature>
<evidence type="ECO:0000256" key="5">
    <source>
        <dbReference type="ARBA" id="ARBA00022989"/>
    </source>
</evidence>
<dbReference type="InterPro" id="IPR000515">
    <property type="entry name" value="MetI-like"/>
</dbReference>
<evidence type="ECO:0000259" key="9">
    <source>
        <dbReference type="PROSITE" id="PS50928"/>
    </source>
</evidence>
<keyword evidence="5 7" id="KW-1133">Transmembrane helix</keyword>
<evidence type="ECO:0000256" key="6">
    <source>
        <dbReference type="ARBA" id="ARBA00023136"/>
    </source>
</evidence>
<comment type="similarity">
    <text evidence="7">Belongs to the binding-protein-dependent transport system permease family.</text>
</comment>
<feature type="region of interest" description="Disordered" evidence="8">
    <location>
        <begin position="1"/>
        <end position="32"/>
    </location>
</feature>
<feature type="transmembrane region" description="Helical" evidence="7">
    <location>
        <begin position="169"/>
        <end position="194"/>
    </location>
</feature>
<protein>
    <submittedName>
        <fullName evidence="10">ABC transporter permease</fullName>
    </submittedName>
</protein>
<gene>
    <name evidence="10" type="ORF">ACFFGY_17540</name>
</gene>
<dbReference type="RefSeq" id="WP_377045805.1">
    <property type="nucleotide sequence ID" value="NZ_JBHLUN010000012.1"/>
</dbReference>
<keyword evidence="2 7" id="KW-0813">Transport</keyword>
<feature type="domain" description="ABC transmembrane type-1" evidence="9">
    <location>
        <begin position="130"/>
        <end position="340"/>
    </location>
</feature>
<keyword evidence="6 7" id="KW-0472">Membrane</keyword>
<evidence type="ECO:0000313" key="11">
    <source>
        <dbReference type="Proteomes" id="UP001589865"/>
    </source>
</evidence>
<comment type="subcellular location">
    <subcellularLocation>
        <location evidence="1 7">Cell membrane</location>
        <topology evidence="1 7">Multi-pass membrane protein</topology>
    </subcellularLocation>
</comment>
<dbReference type="Pfam" id="PF00528">
    <property type="entry name" value="BPD_transp_1"/>
    <property type="match status" value="1"/>
</dbReference>
<feature type="transmembrane region" description="Helical" evidence="7">
    <location>
        <begin position="214"/>
        <end position="233"/>
    </location>
</feature>
<name>A0ABV6JWG0_9PROT</name>
<feature type="transmembrane region" description="Helical" evidence="7">
    <location>
        <begin position="317"/>
        <end position="343"/>
    </location>
</feature>
<reference evidence="10 11" key="1">
    <citation type="submission" date="2024-09" db="EMBL/GenBank/DDBJ databases">
        <authorList>
            <person name="Sun Q."/>
            <person name="Mori K."/>
        </authorList>
    </citation>
    <scope>NUCLEOTIDE SEQUENCE [LARGE SCALE GENOMIC DNA]</scope>
    <source>
        <strain evidence="10 11">TBRC 5777</strain>
    </source>
</reference>
<evidence type="ECO:0000256" key="7">
    <source>
        <dbReference type="RuleBase" id="RU363032"/>
    </source>
</evidence>
<keyword evidence="11" id="KW-1185">Reference proteome</keyword>
<sequence length="353" mass="36741">MSLAGSGVAPAPPAALRGHAAGPAGPKPPRAPVPPTLRYLGGRLLTTAMVLLGATVLLFALTLAIPGNPAQVMLGPRATPDAVAAFTAAMGLDQPVPLRLLRFLGNVLRGDLGRDVVSGRPVLALVLEVFPYTLSLTAAAIGLAVAVGVPLGCFAAVYRNSWLDQLTAVLSVSVIAVPNFVVAVVLVLVFSVWLGWLPVLGTGGDGAAGGGGTVARLVLPALSLGLSWIGYIARLLRASLLEVLAEPHIRTDRAYGMAEWRIVGKYALKLAALPTLAILGLGVGRLLGGAIFAEIVFSRPGLGTLVFDAINLRNYPVLQASVLVVVFVFTLTNLAVDLLYAWLDPRLGREERR</sequence>
<dbReference type="EMBL" id="JBHLUN010000012">
    <property type="protein sequence ID" value="MFC0410059.1"/>
    <property type="molecule type" value="Genomic_DNA"/>
</dbReference>
<keyword evidence="4 7" id="KW-0812">Transmembrane</keyword>
<feature type="transmembrane region" description="Helical" evidence="7">
    <location>
        <begin position="129"/>
        <end position="157"/>
    </location>
</feature>
<organism evidence="10 11">
    <name type="scientific">Roseomonas elaeocarpi</name>
    <dbReference type="NCBI Taxonomy" id="907779"/>
    <lineage>
        <taxon>Bacteria</taxon>
        <taxon>Pseudomonadati</taxon>
        <taxon>Pseudomonadota</taxon>
        <taxon>Alphaproteobacteria</taxon>
        <taxon>Acetobacterales</taxon>
        <taxon>Roseomonadaceae</taxon>
        <taxon>Roseomonas</taxon>
    </lineage>
</organism>
<dbReference type="PROSITE" id="PS50928">
    <property type="entry name" value="ABC_TM1"/>
    <property type="match status" value="1"/>
</dbReference>
<accession>A0ABV6JWG0</accession>
<evidence type="ECO:0000256" key="3">
    <source>
        <dbReference type="ARBA" id="ARBA00022475"/>
    </source>
</evidence>
<comment type="caution">
    <text evidence="10">The sequence shown here is derived from an EMBL/GenBank/DDBJ whole genome shotgun (WGS) entry which is preliminary data.</text>
</comment>
<dbReference type="PANTHER" id="PTHR43163:SF6">
    <property type="entry name" value="DIPEPTIDE TRANSPORT SYSTEM PERMEASE PROTEIN DPPB-RELATED"/>
    <property type="match status" value="1"/>
</dbReference>
<dbReference type="CDD" id="cd06261">
    <property type="entry name" value="TM_PBP2"/>
    <property type="match status" value="1"/>
</dbReference>
<evidence type="ECO:0000256" key="4">
    <source>
        <dbReference type="ARBA" id="ARBA00022692"/>
    </source>
</evidence>
<dbReference type="Pfam" id="PF19300">
    <property type="entry name" value="BPD_transp_1_N"/>
    <property type="match status" value="1"/>
</dbReference>
<evidence type="ECO:0000313" key="10">
    <source>
        <dbReference type="EMBL" id="MFC0410059.1"/>
    </source>
</evidence>
<dbReference type="Gene3D" id="1.10.3720.10">
    <property type="entry name" value="MetI-like"/>
    <property type="match status" value="1"/>
</dbReference>